<evidence type="ECO:0000259" key="3">
    <source>
        <dbReference type="Pfam" id="PF02517"/>
    </source>
</evidence>
<keyword evidence="2" id="KW-1133">Transmembrane helix</keyword>
<reference evidence="4 5" key="1">
    <citation type="journal article" date="2019" name="Nat. Microbiol.">
        <title>Mediterranean grassland soil C-N compound turnover is dependent on rainfall and depth, and is mediated by genomically divergent microorganisms.</title>
        <authorList>
            <person name="Diamond S."/>
            <person name="Andeer P.F."/>
            <person name="Li Z."/>
            <person name="Crits-Christoph A."/>
            <person name="Burstein D."/>
            <person name="Anantharaman K."/>
            <person name="Lane K.R."/>
            <person name="Thomas B.C."/>
            <person name="Pan C."/>
            <person name="Northen T.R."/>
            <person name="Banfield J.F."/>
        </authorList>
    </citation>
    <scope>NUCLEOTIDE SEQUENCE [LARGE SCALE GENOMIC DNA]</scope>
    <source>
        <strain evidence="4">WS_3</strain>
    </source>
</reference>
<evidence type="ECO:0000256" key="1">
    <source>
        <dbReference type="SAM" id="MobiDB-lite"/>
    </source>
</evidence>
<evidence type="ECO:0000313" key="5">
    <source>
        <dbReference type="Proteomes" id="UP000320184"/>
    </source>
</evidence>
<comment type="caution">
    <text evidence="4">The sequence shown here is derived from an EMBL/GenBank/DDBJ whole genome shotgun (WGS) entry which is preliminary data.</text>
</comment>
<feature type="transmembrane region" description="Helical" evidence="2">
    <location>
        <begin position="162"/>
        <end position="181"/>
    </location>
</feature>
<name>A0A538SI86_UNCEI</name>
<keyword evidence="2" id="KW-0812">Transmembrane</keyword>
<feature type="transmembrane region" description="Helical" evidence="2">
    <location>
        <begin position="82"/>
        <end position="100"/>
    </location>
</feature>
<evidence type="ECO:0000256" key="2">
    <source>
        <dbReference type="SAM" id="Phobius"/>
    </source>
</evidence>
<feature type="region of interest" description="Disordered" evidence="1">
    <location>
        <begin position="1"/>
        <end position="23"/>
    </location>
</feature>
<keyword evidence="4" id="KW-0378">Hydrolase</keyword>
<keyword evidence="4" id="KW-0482">Metalloprotease</keyword>
<feature type="transmembrane region" description="Helical" evidence="2">
    <location>
        <begin position="39"/>
        <end position="62"/>
    </location>
</feature>
<dbReference type="GO" id="GO:0008237">
    <property type="term" value="F:metallopeptidase activity"/>
    <property type="evidence" value="ECO:0007669"/>
    <property type="project" value="UniProtKB-KW"/>
</dbReference>
<gene>
    <name evidence="4" type="ORF">E6K73_06750</name>
</gene>
<dbReference type="InterPro" id="IPR003675">
    <property type="entry name" value="Rce1/LyrA-like_dom"/>
</dbReference>
<dbReference type="GO" id="GO:0006508">
    <property type="term" value="P:proteolysis"/>
    <property type="evidence" value="ECO:0007669"/>
    <property type="project" value="UniProtKB-KW"/>
</dbReference>
<organism evidence="4 5">
    <name type="scientific">Eiseniibacteriota bacterium</name>
    <dbReference type="NCBI Taxonomy" id="2212470"/>
    <lineage>
        <taxon>Bacteria</taxon>
        <taxon>Candidatus Eiseniibacteriota</taxon>
    </lineage>
</organism>
<sequence length="241" mass="25345">MPGSASTGLSDTPAPPRESAPASGDRFAAGLRGFGPPGILATLVILGGAALTPPLAAVLVLVWARLSRTPWREIGFVRPRSWIGGLAVGVALGVAFKLLMKTIVMPLLGADPINHAYHYLAGNRGAVVAFLPSLILGAGFAEETFYRGYLFERLGKLLGRSAGARIAIVVFTSALFGAAHYPVQGLAGAEQATITGLVFGTIFAVTGRLWMLMCTHAAFDLTAVAIIYWDLEAKLAHLMFK</sequence>
<feature type="transmembrane region" description="Helical" evidence="2">
    <location>
        <begin position="120"/>
        <end position="141"/>
    </location>
</feature>
<dbReference type="GO" id="GO:0004175">
    <property type="term" value="F:endopeptidase activity"/>
    <property type="evidence" value="ECO:0007669"/>
    <property type="project" value="UniProtKB-ARBA"/>
</dbReference>
<proteinExistence type="predicted"/>
<evidence type="ECO:0000313" key="4">
    <source>
        <dbReference type="EMBL" id="TMQ51092.1"/>
    </source>
</evidence>
<dbReference type="EMBL" id="VBOT01000081">
    <property type="protein sequence ID" value="TMQ51092.1"/>
    <property type="molecule type" value="Genomic_DNA"/>
</dbReference>
<dbReference type="GO" id="GO:0080120">
    <property type="term" value="P:CAAX-box protein maturation"/>
    <property type="evidence" value="ECO:0007669"/>
    <property type="project" value="UniProtKB-ARBA"/>
</dbReference>
<dbReference type="Proteomes" id="UP000320184">
    <property type="component" value="Unassembled WGS sequence"/>
</dbReference>
<keyword evidence="2" id="KW-0472">Membrane</keyword>
<protein>
    <submittedName>
        <fullName evidence="4">CPBP family intramembrane metalloprotease</fullName>
    </submittedName>
</protein>
<feature type="domain" description="CAAX prenyl protease 2/Lysostaphin resistance protein A-like" evidence="3">
    <location>
        <begin position="128"/>
        <end position="221"/>
    </location>
</feature>
<keyword evidence="4" id="KW-0645">Protease</keyword>
<dbReference type="AlphaFoldDB" id="A0A538SI86"/>
<dbReference type="Pfam" id="PF02517">
    <property type="entry name" value="Rce1-like"/>
    <property type="match status" value="1"/>
</dbReference>
<feature type="compositionally biased region" description="Polar residues" evidence="1">
    <location>
        <begin position="1"/>
        <end position="10"/>
    </location>
</feature>
<accession>A0A538SI86</accession>